<evidence type="ECO:0000256" key="3">
    <source>
        <dbReference type="SAM" id="MobiDB-lite"/>
    </source>
</evidence>
<keyword evidence="4" id="KW-0812">Transmembrane</keyword>
<keyword evidence="1" id="KW-1015">Disulfide bond</keyword>
<evidence type="ECO:0000256" key="1">
    <source>
        <dbReference type="ARBA" id="ARBA00023157"/>
    </source>
</evidence>
<dbReference type="PANTHER" id="PTHR47537:SF5">
    <property type="entry name" value="CUB DOMAIN-CONTAINING PROTEIN"/>
    <property type="match status" value="1"/>
</dbReference>
<feature type="transmembrane region" description="Helical" evidence="4">
    <location>
        <begin position="199"/>
        <end position="224"/>
    </location>
</feature>
<feature type="region of interest" description="Disordered" evidence="3">
    <location>
        <begin position="348"/>
        <end position="375"/>
    </location>
</feature>
<evidence type="ECO:0000313" key="7">
    <source>
        <dbReference type="RefSeq" id="XP_014670448.1"/>
    </source>
</evidence>
<dbReference type="GeneID" id="106811372"/>
<reference evidence="7" key="1">
    <citation type="submission" date="2025-08" db="UniProtKB">
        <authorList>
            <consortium name="RefSeq"/>
        </authorList>
    </citation>
    <scope>IDENTIFICATION</scope>
</reference>
<feature type="compositionally biased region" description="Basic residues" evidence="3">
    <location>
        <begin position="348"/>
        <end position="359"/>
    </location>
</feature>
<dbReference type="Proteomes" id="UP000695022">
    <property type="component" value="Unplaced"/>
</dbReference>
<keyword evidence="4" id="KW-1133">Transmembrane helix</keyword>
<dbReference type="Pfam" id="PF00431">
    <property type="entry name" value="CUB"/>
    <property type="match status" value="1"/>
</dbReference>
<gene>
    <name evidence="7" type="primary">LOC106811372</name>
</gene>
<keyword evidence="6" id="KW-1185">Reference proteome</keyword>
<dbReference type="InterPro" id="IPR035914">
    <property type="entry name" value="Sperma_CUB_dom_sf"/>
</dbReference>
<feature type="domain" description="CUB" evidence="5">
    <location>
        <begin position="20"/>
        <end position="142"/>
    </location>
</feature>
<sequence length="398" mass="44432">MEYYNTVIGTLPEPQPQNGCGGMLTGVGGVIESPGFPNKYENDTNCEWLIRVHYTKHIFIKILELQLEGGLECNKAELAVIDGYVNRGNIDEHKKAYCGDLQYYSTDAEKTIESERNRVLIKFQTSPSALGNKGFRVVWTEVSKNAECPLFYCEGGETCIGKDGKICSVRTRYCIDPSLVCDGVPNCGEADVSDEASCYFPLMIGICVAGSLLMLALIIAIVIWRRKSPKRSLLEDPNIQLRQLDHSPNMMRTSRMNRSNLSLLRPRHGSHSASPARYSCSPSSSPSSSLASQVSRSVALEDPNIQLRQLDHSPNMMRTSRMNRSNLSLPSPIPSGYDIRELAMHHSPRRGSIRMHRSSRSSPAEETFLHRGEKEKQGAECHFNFMNTFKPIPSPTQV</sequence>
<evidence type="ECO:0000313" key="6">
    <source>
        <dbReference type="Proteomes" id="UP000695022"/>
    </source>
</evidence>
<comment type="caution">
    <text evidence="2">Lacks conserved residue(s) required for the propagation of feature annotation.</text>
</comment>
<evidence type="ECO:0000256" key="2">
    <source>
        <dbReference type="PROSITE-ProRule" id="PRU00059"/>
    </source>
</evidence>
<dbReference type="InterPro" id="IPR000859">
    <property type="entry name" value="CUB_dom"/>
</dbReference>
<dbReference type="CDD" id="cd00041">
    <property type="entry name" value="CUB"/>
    <property type="match status" value="1"/>
</dbReference>
<feature type="compositionally biased region" description="Low complexity" evidence="3">
    <location>
        <begin position="272"/>
        <end position="296"/>
    </location>
</feature>
<dbReference type="PROSITE" id="PS01180">
    <property type="entry name" value="CUB"/>
    <property type="match status" value="1"/>
</dbReference>
<dbReference type="CDD" id="cd00112">
    <property type="entry name" value="LDLa"/>
    <property type="match status" value="1"/>
</dbReference>
<dbReference type="SMART" id="SM00042">
    <property type="entry name" value="CUB"/>
    <property type="match status" value="1"/>
</dbReference>
<organism evidence="6 7">
    <name type="scientific">Priapulus caudatus</name>
    <name type="common">Priapulid worm</name>
    <dbReference type="NCBI Taxonomy" id="37621"/>
    <lineage>
        <taxon>Eukaryota</taxon>
        <taxon>Metazoa</taxon>
        <taxon>Ecdysozoa</taxon>
        <taxon>Scalidophora</taxon>
        <taxon>Priapulida</taxon>
        <taxon>Priapulimorpha</taxon>
        <taxon>Priapulimorphida</taxon>
        <taxon>Priapulidae</taxon>
        <taxon>Priapulus</taxon>
    </lineage>
</organism>
<keyword evidence="4" id="KW-0472">Membrane</keyword>
<dbReference type="RefSeq" id="XP_014670448.1">
    <property type="nucleotide sequence ID" value="XM_014814962.1"/>
</dbReference>
<accession>A0ABM1EE27</accession>
<evidence type="ECO:0000259" key="5">
    <source>
        <dbReference type="PROSITE" id="PS01180"/>
    </source>
</evidence>
<dbReference type="InterPro" id="IPR053207">
    <property type="entry name" value="Non-NMDA_GluR_Accessory"/>
</dbReference>
<dbReference type="SUPFAM" id="SSF49854">
    <property type="entry name" value="Spermadhesin, CUB domain"/>
    <property type="match status" value="1"/>
</dbReference>
<dbReference type="SMART" id="SM00192">
    <property type="entry name" value="LDLa"/>
    <property type="match status" value="1"/>
</dbReference>
<evidence type="ECO:0000256" key="4">
    <source>
        <dbReference type="SAM" id="Phobius"/>
    </source>
</evidence>
<dbReference type="Gene3D" id="2.60.120.290">
    <property type="entry name" value="Spermadhesin, CUB domain"/>
    <property type="match status" value="1"/>
</dbReference>
<dbReference type="InterPro" id="IPR002172">
    <property type="entry name" value="LDrepeatLR_classA_rpt"/>
</dbReference>
<name>A0ABM1EE27_PRICU</name>
<feature type="region of interest" description="Disordered" evidence="3">
    <location>
        <begin position="257"/>
        <end position="296"/>
    </location>
</feature>
<proteinExistence type="predicted"/>
<protein>
    <submittedName>
        <fullName evidence="7">Uncharacterized protein LOC106811372</fullName>
    </submittedName>
</protein>
<dbReference type="PANTHER" id="PTHR47537">
    <property type="entry name" value="CUBILIN"/>
    <property type="match status" value="1"/>
</dbReference>